<gene>
    <name evidence="2" type="ORF">QOZ93_001438</name>
</gene>
<comment type="caution">
    <text evidence="2">The sequence shown here is derived from an EMBL/GenBank/DDBJ whole genome shotgun (WGS) entry which is preliminary data.</text>
</comment>
<keyword evidence="2" id="KW-0240">DNA-directed RNA polymerase</keyword>
<keyword evidence="3" id="KW-1185">Reference proteome</keyword>
<dbReference type="Proteomes" id="UP001224418">
    <property type="component" value="Unassembled WGS sequence"/>
</dbReference>
<sequence>MENKFNCLICGEEIVYTPETSEVMKCFYCGKEFTSNAKCKNGHYVCDSCHSGNAYEIIMNYCIESIEINPLKMAKVLMKHPSVKIHGPEHHFLVPAVLISSYYNKKGLFNKKKEKLQEAAKRAKNVLGGFCGLYGSCGAGVGTGIFISIVTGSTPLSKEEWKLSNLMTAKSLYHIAENGGPRCCKRDSFIAINEAIDFCKKNLNIELEKEKEIKCEFNKYNSQCIQNLCPFFKNYK</sequence>
<proteinExistence type="predicted"/>
<dbReference type="RefSeq" id="WP_307355678.1">
    <property type="nucleotide sequence ID" value="NZ_BAAACJ010000005.1"/>
</dbReference>
<evidence type="ECO:0000259" key="1">
    <source>
        <dbReference type="Pfam" id="PF18978"/>
    </source>
</evidence>
<dbReference type="InterPro" id="IPR043768">
    <property type="entry name" value="DUF5714"/>
</dbReference>
<evidence type="ECO:0000313" key="3">
    <source>
        <dbReference type="Proteomes" id="UP001224418"/>
    </source>
</evidence>
<reference evidence="2 3" key="1">
    <citation type="submission" date="2023-07" db="EMBL/GenBank/DDBJ databases">
        <title>Genomic Encyclopedia of Type Strains, Phase IV (KMG-IV): sequencing the most valuable type-strain genomes for metagenomic binning, comparative biology and taxonomic classification.</title>
        <authorList>
            <person name="Goeker M."/>
        </authorList>
    </citation>
    <scope>NUCLEOTIDE SEQUENCE [LARGE SCALE GENOMIC DNA]</scope>
    <source>
        <strain evidence="2 3">DSM 1400</strain>
    </source>
</reference>
<name>A0ABU0JUV6_HATLI</name>
<organism evidence="2 3">
    <name type="scientific">Hathewaya limosa</name>
    <name type="common">Clostridium limosum</name>
    <dbReference type="NCBI Taxonomy" id="1536"/>
    <lineage>
        <taxon>Bacteria</taxon>
        <taxon>Bacillati</taxon>
        <taxon>Bacillota</taxon>
        <taxon>Clostridia</taxon>
        <taxon>Eubacteriales</taxon>
        <taxon>Clostridiaceae</taxon>
        <taxon>Hathewaya</taxon>
    </lineage>
</organism>
<protein>
    <submittedName>
        <fullName evidence="2">DNA-directed RNA polymerase subunit RPC12/RpoP</fullName>
    </submittedName>
</protein>
<dbReference type="GO" id="GO:0000428">
    <property type="term" value="C:DNA-directed RNA polymerase complex"/>
    <property type="evidence" value="ECO:0007669"/>
    <property type="project" value="UniProtKB-KW"/>
</dbReference>
<feature type="domain" description="DUF5714" evidence="1">
    <location>
        <begin position="58"/>
        <end position="232"/>
    </location>
</feature>
<accession>A0ABU0JUV6</accession>
<keyword evidence="2" id="KW-0804">Transcription</keyword>
<dbReference type="Pfam" id="PF18978">
    <property type="entry name" value="DUF5714"/>
    <property type="match status" value="1"/>
</dbReference>
<dbReference type="EMBL" id="JAUSWN010000010">
    <property type="protein sequence ID" value="MDQ0479697.1"/>
    <property type="molecule type" value="Genomic_DNA"/>
</dbReference>
<evidence type="ECO:0000313" key="2">
    <source>
        <dbReference type="EMBL" id="MDQ0479697.1"/>
    </source>
</evidence>